<feature type="domain" description="K Homology" evidence="9">
    <location>
        <begin position="97"/>
        <end position="165"/>
    </location>
</feature>
<dbReference type="Pfam" id="PF21800">
    <property type="entry name" value="KH_KRR1_2nd"/>
    <property type="match status" value="1"/>
</dbReference>
<dbReference type="InterPro" id="IPR024166">
    <property type="entry name" value="rRNA_assembly_KRR1"/>
</dbReference>
<name>A0A6D2HWT6_9BRAS</name>
<evidence type="ECO:0000256" key="1">
    <source>
        <dbReference type="ARBA" id="ARBA00004604"/>
    </source>
</evidence>
<dbReference type="InterPro" id="IPR048548">
    <property type="entry name" value="KRR1-like_KH2"/>
</dbReference>
<dbReference type="CDD" id="cd22393">
    <property type="entry name" value="KH-I_KRR1_rpt1"/>
    <property type="match status" value="1"/>
</dbReference>
<evidence type="ECO:0000256" key="4">
    <source>
        <dbReference type="ARBA" id="ARBA00022552"/>
    </source>
</evidence>
<evidence type="ECO:0000256" key="2">
    <source>
        <dbReference type="ARBA" id="ARBA00009344"/>
    </source>
</evidence>
<comment type="caution">
    <text evidence="10">The sequence shown here is derived from an EMBL/GenBank/DDBJ whole genome shotgun (WGS) entry which is preliminary data.</text>
</comment>
<dbReference type="GO" id="GO:0032040">
    <property type="term" value="C:small-subunit processome"/>
    <property type="evidence" value="ECO:0007669"/>
    <property type="project" value="TreeGrafter"/>
</dbReference>
<dbReference type="EMBL" id="CACVBM020000388">
    <property type="protein sequence ID" value="CAA7018449.1"/>
    <property type="molecule type" value="Genomic_DNA"/>
</dbReference>
<dbReference type="Pfam" id="PF17903">
    <property type="entry name" value="KH_KRR1_1st"/>
    <property type="match status" value="1"/>
</dbReference>
<dbReference type="PANTHER" id="PTHR12581">
    <property type="entry name" value="HIV-1 REV BINDING PROTEIN 2, 3"/>
    <property type="match status" value="1"/>
</dbReference>
<dbReference type="GO" id="GO:0003723">
    <property type="term" value="F:RNA binding"/>
    <property type="evidence" value="ECO:0007669"/>
    <property type="project" value="UniProtKB-KW"/>
</dbReference>
<dbReference type="PANTHER" id="PTHR12581:SF0">
    <property type="entry name" value="KRR1 SMALL SUBUNIT PROCESSOME COMPONENT HOMOLOG"/>
    <property type="match status" value="1"/>
</dbReference>
<accession>A0A6D2HWT6</accession>
<evidence type="ECO:0000256" key="6">
    <source>
        <dbReference type="ARBA" id="ARBA00023242"/>
    </source>
</evidence>
<dbReference type="InterPro" id="IPR048550">
    <property type="entry name" value="KRR1-like_KH1_euk"/>
</dbReference>
<keyword evidence="3" id="KW-0690">Ribosome biogenesis</keyword>
<dbReference type="FunFam" id="3.30.1370.10:FF:000014">
    <property type="entry name" value="KRR1 small subunit processome component"/>
    <property type="match status" value="1"/>
</dbReference>
<gene>
    <name evidence="10" type="ORF">MERR_LOCUS5684</name>
</gene>
<dbReference type="SMART" id="SM00322">
    <property type="entry name" value="KH"/>
    <property type="match status" value="1"/>
</dbReference>
<dbReference type="InterPro" id="IPR004087">
    <property type="entry name" value="KH_dom"/>
</dbReference>
<dbReference type="InterPro" id="IPR036612">
    <property type="entry name" value="KH_dom_type_1_sf"/>
</dbReference>
<dbReference type="AlphaFoldDB" id="A0A6D2HWT6"/>
<evidence type="ECO:0000256" key="3">
    <source>
        <dbReference type="ARBA" id="ARBA00022517"/>
    </source>
</evidence>
<comment type="subcellular location">
    <subcellularLocation>
        <location evidence="1">Nucleus</location>
        <location evidence="1">Nucleolus</location>
    </subcellularLocation>
</comment>
<evidence type="ECO:0000256" key="5">
    <source>
        <dbReference type="ARBA" id="ARBA00022884"/>
    </source>
</evidence>
<evidence type="ECO:0000259" key="9">
    <source>
        <dbReference type="SMART" id="SM00322"/>
    </source>
</evidence>
<dbReference type="GO" id="GO:0006364">
    <property type="term" value="P:rRNA processing"/>
    <property type="evidence" value="ECO:0007669"/>
    <property type="project" value="UniProtKB-KW"/>
</dbReference>
<sequence length="229" mass="26063">MASEADATPEICSFSRLYPPHREKYLQEAWFIVESALSEYGIDCELNLVERCMIVSTTAKTRDPYMFVKAKDLLRLLARSVSAPQAIKILKDDMYSEIINIRHLVPKKKRYVERRQQLLGPNSSNLKTLEDVTGCYIRVQGKTVAVMGSSRGVNKVRLAVEKCMNDKGKQEDNSLEEFYESQKLLEEKEEEDAMEFLLLAQKLGVVTIKDTDPPTFSLSIASMQFPQPS</sequence>
<dbReference type="OrthoDB" id="441223at2759"/>
<evidence type="ECO:0000256" key="8">
    <source>
        <dbReference type="ARBA" id="ARBA00032993"/>
    </source>
</evidence>
<protein>
    <recommendedName>
        <fullName evidence="8">KRR-R motif-containing protein 1</fullName>
    </recommendedName>
</protein>
<evidence type="ECO:0000256" key="7">
    <source>
        <dbReference type="ARBA" id="ARBA00023274"/>
    </source>
</evidence>
<dbReference type="Gene3D" id="3.30.1370.10">
    <property type="entry name" value="K Homology domain, type 1"/>
    <property type="match status" value="2"/>
</dbReference>
<keyword evidence="4" id="KW-0698">rRNA processing</keyword>
<keyword evidence="7" id="KW-0687">Ribonucleoprotein</keyword>
<evidence type="ECO:0000313" key="11">
    <source>
        <dbReference type="Proteomes" id="UP000467841"/>
    </source>
</evidence>
<comment type="similarity">
    <text evidence="2">Belongs to the KRR1 family.</text>
</comment>
<keyword evidence="6" id="KW-0539">Nucleus</keyword>
<evidence type="ECO:0000313" key="10">
    <source>
        <dbReference type="EMBL" id="CAA7018449.1"/>
    </source>
</evidence>
<keyword evidence="11" id="KW-1185">Reference proteome</keyword>
<organism evidence="10 11">
    <name type="scientific">Microthlaspi erraticum</name>
    <dbReference type="NCBI Taxonomy" id="1685480"/>
    <lineage>
        <taxon>Eukaryota</taxon>
        <taxon>Viridiplantae</taxon>
        <taxon>Streptophyta</taxon>
        <taxon>Embryophyta</taxon>
        <taxon>Tracheophyta</taxon>
        <taxon>Spermatophyta</taxon>
        <taxon>Magnoliopsida</taxon>
        <taxon>eudicotyledons</taxon>
        <taxon>Gunneridae</taxon>
        <taxon>Pentapetalae</taxon>
        <taxon>rosids</taxon>
        <taxon>malvids</taxon>
        <taxon>Brassicales</taxon>
        <taxon>Brassicaceae</taxon>
        <taxon>Coluteocarpeae</taxon>
        <taxon>Microthlaspi</taxon>
    </lineage>
</organism>
<dbReference type="Proteomes" id="UP000467841">
    <property type="component" value="Unassembled WGS sequence"/>
</dbReference>
<proteinExistence type="inferred from homology"/>
<keyword evidence="5" id="KW-0694">RNA-binding</keyword>
<reference evidence="10" key="1">
    <citation type="submission" date="2020-01" db="EMBL/GenBank/DDBJ databases">
        <authorList>
            <person name="Mishra B."/>
        </authorList>
    </citation>
    <scope>NUCLEOTIDE SEQUENCE [LARGE SCALE GENOMIC DNA]</scope>
</reference>
<dbReference type="InterPro" id="IPR041174">
    <property type="entry name" value="KRR1-like_KH1"/>
</dbReference>
<dbReference type="SUPFAM" id="SSF54791">
    <property type="entry name" value="Eukaryotic type KH-domain (KH-domain type I)"/>
    <property type="match status" value="1"/>
</dbReference>